<organism evidence="5 6">
    <name type="scientific">Lachnoanaerobaculum saburreum</name>
    <dbReference type="NCBI Taxonomy" id="467210"/>
    <lineage>
        <taxon>Bacteria</taxon>
        <taxon>Bacillati</taxon>
        <taxon>Bacillota</taxon>
        <taxon>Clostridia</taxon>
        <taxon>Lachnospirales</taxon>
        <taxon>Lachnospiraceae</taxon>
        <taxon>Lachnoanaerobaculum</taxon>
    </lineage>
</organism>
<evidence type="ECO:0000256" key="1">
    <source>
        <dbReference type="ARBA" id="ARBA00008061"/>
    </source>
</evidence>
<keyword evidence="3" id="KW-0326">Glycosidase</keyword>
<dbReference type="InterPro" id="IPR056300">
    <property type="entry name" value="SusG-like_C"/>
</dbReference>
<comment type="similarity">
    <text evidence="1">Belongs to the glycosyl hydrolase 13 family.</text>
</comment>
<dbReference type="STRING" id="467210.HMPREF1866_02511"/>
<dbReference type="Gene3D" id="3.90.400.10">
    <property type="entry name" value="Oligo-1,6-glucosidase, Domain 2"/>
    <property type="match status" value="1"/>
</dbReference>
<dbReference type="EMBL" id="LSDA01000139">
    <property type="protein sequence ID" value="KXB53714.1"/>
    <property type="molecule type" value="Genomic_DNA"/>
</dbReference>
<dbReference type="SMART" id="SM00642">
    <property type="entry name" value="Aamy"/>
    <property type="match status" value="1"/>
</dbReference>
<dbReference type="PANTHER" id="PTHR10357">
    <property type="entry name" value="ALPHA-AMYLASE FAMILY MEMBER"/>
    <property type="match status" value="1"/>
</dbReference>
<dbReference type="AlphaFoldDB" id="A0A133ZE61"/>
<dbReference type="FunFam" id="3.20.20.80:FF:000064">
    <property type="entry name" value="Oligo-1,6-glucosidase"/>
    <property type="match status" value="1"/>
</dbReference>
<dbReference type="OrthoDB" id="9805159at2"/>
<dbReference type="PATRIC" id="fig|467210.3.peg.2486"/>
<dbReference type="Pfam" id="PF00128">
    <property type="entry name" value="Alpha-amylase"/>
    <property type="match status" value="1"/>
</dbReference>
<gene>
    <name evidence="5" type="ORF">HMPREF1866_02511</name>
</gene>
<proteinExistence type="inferred from homology"/>
<dbReference type="SUPFAM" id="SSF51011">
    <property type="entry name" value="Glycosyl hydrolase domain"/>
    <property type="match status" value="1"/>
</dbReference>
<evidence type="ECO:0000256" key="3">
    <source>
        <dbReference type="ARBA" id="ARBA00023295"/>
    </source>
</evidence>
<keyword evidence="2" id="KW-0378">Hydrolase</keyword>
<dbReference type="Gene3D" id="2.60.40.1180">
    <property type="entry name" value="Golgi alpha-mannosidase II"/>
    <property type="match status" value="1"/>
</dbReference>
<accession>A0A133ZE61</accession>
<dbReference type="InterPro" id="IPR017853">
    <property type="entry name" value="GH"/>
</dbReference>
<dbReference type="RefSeq" id="WP_060932070.1">
    <property type="nucleotide sequence ID" value="NZ_KQ959847.1"/>
</dbReference>
<dbReference type="Gene3D" id="3.20.20.80">
    <property type="entry name" value="Glycosidases"/>
    <property type="match status" value="1"/>
</dbReference>
<name>A0A133ZE61_9FIRM</name>
<dbReference type="SUPFAM" id="SSF51445">
    <property type="entry name" value="(Trans)glycosidases"/>
    <property type="match status" value="1"/>
</dbReference>
<dbReference type="PANTHER" id="PTHR10357:SF179">
    <property type="entry name" value="NEUTRAL AND BASIC AMINO ACID TRANSPORT PROTEIN RBAT"/>
    <property type="match status" value="1"/>
</dbReference>
<dbReference type="InterPro" id="IPR006047">
    <property type="entry name" value="GH13_cat_dom"/>
</dbReference>
<evidence type="ECO:0000256" key="2">
    <source>
        <dbReference type="ARBA" id="ARBA00022801"/>
    </source>
</evidence>
<dbReference type="Proteomes" id="UP000070394">
    <property type="component" value="Unassembled WGS sequence"/>
</dbReference>
<comment type="caution">
    <text evidence="5">The sequence shown here is derived from an EMBL/GenBank/DDBJ whole genome shotgun (WGS) entry which is preliminary data.</text>
</comment>
<evidence type="ECO:0000313" key="5">
    <source>
        <dbReference type="EMBL" id="KXB53714.1"/>
    </source>
</evidence>
<dbReference type="GO" id="GO:0009313">
    <property type="term" value="P:oligosaccharide catabolic process"/>
    <property type="evidence" value="ECO:0007669"/>
    <property type="project" value="TreeGrafter"/>
</dbReference>
<dbReference type="Pfam" id="PF23915">
    <property type="entry name" value="SusG_C"/>
    <property type="match status" value="1"/>
</dbReference>
<evidence type="ECO:0000313" key="6">
    <source>
        <dbReference type="Proteomes" id="UP000070394"/>
    </source>
</evidence>
<dbReference type="InterPro" id="IPR013780">
    <property type="entry name" value="Glyco_hydro_b"/>
</dbReference>
<keyword evidence="6" id="KW-1185">Reference proteome</keyword>
<sequence length="558" mass="64337">MTKKWWHGKVAYQIYPKSFNDTTGSGIGDLKGITEKLDYLKELGVDIIWISPCYCSPFADQGYDISDYYNIDPVFGNMDDMYELLAQAKKRDMYILMDLVVNHCSDEHEWFKKALADPDGEYGKYFYIEEGKDGKEPNNWRSYFGGSAWEKIPGTNKYYLHLFHKKQPDLNWENPKVREEIYTMINWWLDKGLAGFRIDAIINIKKALPIIDYCYSPDREDGFVEPHRMLEDAVGVGDFLTELKNETFAKHDAFTVGEVFDEREEDIPLFIGDNGYFSSMFDFNETIFGKSRNGWYDSKPITPDDYKRCCFETQEKLGDIGMISTIIENHDEPRGVSHYIPADELSETAKKFLGTMQFMLRGLPFIYQGQEIGMENVNFTSMDQIDDISTRDQYKVAIEAGLSPKEAFKIVKHYSRDNSRTPFQWDTSENAGFTTGKPWLMVNPDYKRINVASQINDPNSILSYYKKLTALRKNPEYAETVVYGKTVPYLPEVERLMAFKRVGDSQTLLVLGNFSTKPQTVKLPSKCKKVVLNNVADVEFVSDTEIKLEGYQAVVIEI</sequence>
<feature type="domain" description="Glycosyl hydrolase family 13 catalytic" evidence="4">
    <location>
        <begin position="13"/>
        <end position="420"/>
    </location>
</feature>
<evidence type="ECO:0000259" key="4">
    <source>
        <dbReference type="SMART" id="SM00642"/>
    </source>
</evidence>
<dbReference type="FunFam" id="3.90.400.10:FF:000002">
    <property type="entry name" value="Sucrose isomerase"/>
    <property type="match status" value="1"/>
</dbReference>
<reference evidence="6" key="1">
    <citation type="submission" date="2016-01" db="EMBL/GenBank/DDBJ databases">
        <authorList>
            <person name="Mitreva M."/>
            <person name="Pepin K.H."/>
            <person name="Mihindukulasuriya K.A."/>
            <person name="Fulton R."/>
            <person name="Fronick C."/>
            <person name="O'Laughlin M."/>
            <person name="Miner T."/>
            <person name="Herter B."/>
            <person name="Rosa B.A."/>
            <person name="Cordes M."/>
            <person name="Tomlinson C."/>
            <person name="Wollam A."/>
            <person name="Palsikar V.B."/>
            <person name="Mardis E.R."/>
            <person name="Wilson R.K."/>
        </authorList>
    </citation>
    <scope>NUCLEOTIDE SEQUENCE [LARGE SCALE GENOMIC DNA]</scope>
    <source>
        <strain evidence="6">DNF00896</strain>
    </source>
</reference>
<dbReference type="GO" id="GO:0004556">
    <property type="term" value="F:alpha-amylase activity"/>
    <property type="evidence" value="ECO:0007669"/>
    <property type="project" value="TreeGrafter"/>
</dbReference>
<protein>
    <submittedName>
        <fullName evidence="5">Alpha amylase, catalytic domain protein</fullName>
    </submittedName>
</protein>
<dbReference type="CDD" id="cd11333">
    <property type="entry name" value="AmyAc_SI_OligoGlu_DGase"/>
    <property type="match status" value="1"/>
</dbReference>
<dbReference type="InterPro" id="IPR045857">
    <property type="entry name" value="O16G_dom_2"/>
</dbReference>